<keyword evidence="5" id="KW-1185">Reference proteome</keyword>
<feature type="transmembrane region" description="Helical" evidence="1">
    <location>
        <begin position="52"/>
        <end position="71"/>
    </location>
</feature>
<dbReference type="NCBIfam" id="NF033610">
    <property type="entry name" value="SLATT_3"/>
    <property type="match status" value="1"/>
</dbReference>
<name>A0ABU9YQ87_9PROT</name>
<accession>A0ABU9YQ87</accession>
<feature type="transmembrane region" description="Helical" evidence="1">
    <location>
        <begin position="213"/>
        <end position="232"/>
    </location>
</feature>
<keyword evidence="1" id="KW-0812">Transmembrane</keyword>
<evidence type="ECO:0000313" key="5">
    <source>
        <dbReference type="Proteomes" id="UP001413721"/>
    </source>
</evidence>
<dbReference type="InterPro" id="IPR040884">
    <property type="entry name" value="SLATT_1"/>
</dbReference>
<evidence type="ECO:0000256" key="1">
    <source>
        <dbReference type="SAM" id="Phobius"/>
    </source>
</evidence>
<feature type="domain" description="SMODS and SLOG-associating 2TM effector" evidence="3">
    <location>
        <begin position="7"/>
        <end position="158"/>
    </location>
</feature>
<evidence type="ECO:0000313" key="4">
    <source>
        <dbReference type="EMBL" id="MEN2990984.1"/>
    </source>
</evidence>
<sequence length="294" mass="33380">MEPDNFPALYRSADGSAADAQGTYLWLIRSQYLLLTVAATISIWFGGSPDLYIGYALVLAASTGLLLYMAVQKPEKDWYGCRALAESIKTSTWRYMMRAEPFEDAPKLSDVAGKFSDFLKAILDANSHVRDSISRRPVTGDQITDQMNAVRALPLAERIQKYQADRITDQREWYVAKVKWNRRHFRLWIILCVVVQGGAIALAILRIRYDPPWMIWPTEPLLVIASSVVGWIQLKKFNELASAYNLTAHEIGILQTRLGTIDSEEKFSAFVNEAERAFSREHTQWVARQIESAS</sequence>
<reference evidence="4 5" key="1">
    <citation type="submission" date="2024-03" db="EMBL/GenBank/DDBJ databases">
        <title>High-quality draft genome sequencing of Tistrella sp. BH-R2-4.</title>
        <authorList>
            <person name="Dong C."/>
        </authorList>
    </citation>
    <scope>NUCLEOTIDE SEQUENCE [LARGE SCALE GENOMIC DNA]</scope>
    <source>
        <strain evidence="4 5">BH-R2-4</strain>
    </source>
</reference>
<dbReference type="Pfam" id="PF18181">
    <property type="entry name" value="SLATT_1"/>
    <property type="match status" value="1"/>
</dbReference>
<feature type="transmembrane region" description="Helical" evidence="1">
    <location>
        <begin position="26"/>
        <end position="46"/>
    </location>
</feature>
<gene>
    <name evidence="4" type="ORF">WG926_21920</name>
</gene>
<dbReference type="Proteomes" id="UP001413721">
    <property type="component" value="Unassembled WGS sequence"/>
</dbReference>
<dbReference type="Pfam" id="PF18184">
    <property type="entry name" value="SLATT_3"/>
    <property type="match status" value="1"/>
</dbReference>
<evidence type="ECO:0000259" key="3">
    <source>
        <dbReference type="Pfam" id="PF18184"/>
    </source>
</evidence>
<organism evidence="4 5">
    <name type="scientific">Tistrella arctica</name>
    <dbReference type="NCBI Taxonomy" id="3133430"/>
    <lineage>
        <taxon>Bacteria</taxon>
        <taxon>Pseudomonadati</taxon>
        <taxon>Pseudomonadota</taxon>
        <taxon>Alphaproteobacteria</taxon>
        <taxon>Geminicoccales</taxon>
        <taxon>Geminicoccaceae</taxon>
        <taxon>Tistrella</taxon>
    </lineage>
</organism>
<protein>
    <submittedName>
        <fullName evidence="4">DUF4231 domain-containing protein</fullName>
    </submittedName>
</protein>
<comment type="caution">
    <text evidence="4">The sequence shown here is derived from an EMBL/GenBank/DDBJ whole genome shotgun (WGS) entry which is preliminary data.</text>
</comment>
<keyword evidence="1" id="KW-1133">Transmembrane helix</keyword>
<proteinExistence type="predicted"/>
<dbReference type="RefSeq" id="WP_173194823.1">
    <property type="nucleotide sequence ID" value="NZ_JBBKTW010000009.1"/>
</dbReference>
<feature type="transmembrane region" description="Helical" evidence="1">
    <location>
        <begin position="187"/>
        <end position="207"/>
    </location>
</feature>
<evidence type="ECO:0000259" key="2">
    <source>
        <dbReference type="Pfam" id="PF18181"/>
    </source>
</evidence>
<dbReference type="NCBIfam" id="NF033634">
    <property type="entry name" value="SLATT_1"/>
    <property type="match status" value="1"/>
</dbReference>
<dbReference type="EMBL" id="JBBKTW010000009">
    <property type="protein sequence ID" value="MEN2990984.1"/>
    <property type="molecule type" value="Genomic_DNA"/>
</dbReference>
<feature type="domain" description="SMODS and SLOG-associating 2TM effector" evidence="2">
    <location>
        <begin position="162"/>
        <end position="285"/>
    </location>
</feature>
<dbReference type="InterPro" id="IPR041116">
    <property type="entry name" value="SLATT_3"/>
</dbReference>
<keyword evidence="1" id="KW-0472">Membrane</keyword>